<proteinExistence type="predicted"/>
<dbReference type="OrthoDB" id="610424at2"/>
<dbReference type="Gene3D" id="3.40.33.10">
    <property type="entry name" value="CAP"/>
    <property type="match status" value="1"/>
</dbReference>
<evidence type="ECO:0000259" key="1">
    <source>
        <dbReference type="Pfam" id="PF00188"/>
    </source>
</evidence>
<dbReference type="PANTHER" id="PTHR31157:SF1">
    <property type="entry name" value="SCP DOMAIN-CONTAINING PROTEIN"/>
    <property type="match status" value="1"/>
</dbReference>
<dbReference type="AlphaFoldDB" id="A0A315Z770"/>
<evidence type="ECO:0000313" key="3">
    <source>
        <dbReference type="Proteomes" id="UP000245535"/>
    </source>
</evidence>
<dbReference type="PANTHER" id="PTHR31157">
    <property type="entry name" value="SCP DOMAIN-CONTAINING PROTEIN"/>
    <property type="match status" value="1"/>
</dbReference>
<dbReference type="Pfam" id="PF00188">
    <property type="entry name" value="CAP"/>
    <property type="match status" value="1"/>
</dbReference>
<dbReference type="EMBL" id="QGDO01000004">
    <property type="protein sequence ID" value="PWJ40761.1"/>
    <property type="molecule type" value="Genomic_DNA"/>
</dbReference>
<dbReference type="InterPro" id="IPR035940">
    <property type="entry name" value="CAP_sf"/>
</dbReference>
<dbReference type="CDD" id="cd05379">
    <property type="entry name" value="CAP_bacterial"/>
    <property type="match status" value="1"/>
</dbReference>
<keyword evidence="3" id="KW-1185">Reference proteome</keyword>
<protein>
    <submittedName>
        <fullName evidence="2">Cysteine-rich secretory protein family protein</fullName>
    </submittedName>
</protein>
<comment type="caution">
    <text evidence="2">The sequence shown here is derived from an EMBL/GenBank/DDBJ whole genome shotgun (WGS) entry which is preliminary data.</text>
</comment>
<feature type="domain" description="SCP" evidence="1">
    <location>
        <begin position="57"/>
        <end position="180"/>
    </location>
</feature>
<dbReference type="InterPro" id="IPR014044">
    <property type="entry name" value="CAP_dom"/>
</dbReference>
<dbReference type="RefSeq" id="WP_109619478.1">
    <property type="nucleotide sequence ID" value="NZ_QGDO01000004.1"/>
</dbReference>
<accession>A0A315Z770</accession>
<dbReference type="SUPFAM" id="SSF55797">
    <property type="entry name" value="PR-1-like"/>
    <property type="match status" value="1"/>
</dbReference>
<sequence length="184" mass="21064">MKSFFLKRIGYFLLLIQLAGCGELLFESDELISHQGCATGDEFPSSEFESKELNLFDQINALRASEGLATFTWDEGLVRSARYHAQDMAKDDYFNVDTYDRVDGQLELQCTLSERIVRFNQNAKGENIAFLLSSPTEVIQTWLDEEGFRENLLSPVYQAVGIGYYSVTHQSKEIQYWVMDVGIR</sequence>
<evidence type="ECO:0000313" key="2">
    <source>
        <dbReference type="EMBL" id="PWJ40761.1"/>
    </source>
</evidence>
<reference evidence="2 3" key="1">
    <citation type="submission" date="2018-03" db="EMBL/GenBank/DDBJ databases">
        <title>Genomic Encyclopedia of Archaeal and Bacterial Type Strains, Phase II (KMG-II): from individual species to whole genera.</title>
        <authorList>
            <person name="Goeker M."/>
        </authorList>
    </citation>
    <scope>NUCLEOTIDE SEQUENCE [LARGE SCALE GENOMIC DNA]</scope>
    <source>
        <strain evidence="2 3">DSM 28229</strain>
    </source>
</reference>
<name>A0A315Z770_SEDFL</name>
<organism evidence="2 3">
    <name type="scientific">Sediminitomix flava</name>
    <dbReference type="NCBI Taxonomy" id="379075"/>
    <lineage>
        <taxon>Bacteria</taxon>
        <taxon>Pseudomonadati</taxon>
        <taxon>Bacteroidota</taxon>
        <taxon>Cytophagia</taxon>
        <taxon>Cytophagales</taxon>
        <taxon>Flammeovirgaceae</taxon>
        <taxon>Sediminitomix</taxon>
    </lineage>
</organism>
<gene>
    <name evidence="2" type="ORF">BC781_10419</name>
</gene>
<dbReference type="Proteomes" id="UP000245535">
    <property type="component" value="Unassembled WGS sequence"/>
</dbReference>